<dbReference type="Pfam" id="PF04229">
    <property type="entry name" value="GrpB"/>
    <property type="match status" value="1"/>
</dbReference>
<comment type="caution">
    <text evidence="1">The sequence shown here is derived from an EMBL/GenBank/DDBJ whole genome shotgun (WGS) entry which is preliminary data.</text>
</comment>
<sequence length="191" mass="21293">MKGMEGAPDRQDPIKIVAYDPQWPSLFDRERHRVEGVLLPWLTAPVEHIGSTAVPGLAAKPIIDMLAVVSDYDAVSAAVPTMVAIGWAHAPEPSDPETRTHSFCHPDPAWRTHHLHVVEHSSAGWRTWLAFRDHLRANPADAEEYARLKQELAARDDHDRPAYRAGKAPFITSRIQRVEVPAMREPPGAES</sequence>
<protein>
    <recommendedName>
        <fullName evidence="3">GrpB family protein</fullName>
    </recommendedName>
</protein>
<reference evidence="1" key="1">
    <citation type="submission" date="2021-01" db="EMBL/GenBank/DDBJ databases">
        <title>Whole genome shotgun sequence of Rhizocola hellebori NBRC 109834.</title>
        <authorList>
            <person name="Komaki H."/>
            <person name="Tamura T."/>
        </authorList>
    </citation>
    <scope>NUCLEOTIDE SEQUENCE</scope>
    <source>
        <strain evidence="1">NBRC 109834</strain>
    </source>
</reference>
<dbReference type="AlphaFoldDB" id="A0A8J3VG24"/>
<keyword evidence="2" id="KW-1185">Reference proteome</keyword>
<dbReference type="PANTHER" id="PTHR34822:SF1">
    <property type="entry name" value="GRPB FAMILY PROTEIN"/>
    <property type="match status" value="1"/>
</dbReference>
<accession>A0A8J3VG24</accession>
<gene>
    <name evidence="1" type="ORF">Rhe02_27440</name>
</gene>
<evidence type="ECO:0000313" key="2">
    <source>
        <dbReference type="Proteomes" id="UP000612899"/>
    </source>
</evidence>
<dbReference type="InterPro" id="IPR007344">
    <property type="entry name" value="GrpB/CoaE"/>
</dbReference>
<evidence type="ECO:0000313" key="1">
    <source>
        <dbReference type="EMBL" id="GIH04677.1"/>
    </source>
</evidence>
<dbReference type="Proteomes" id="UP000612899">
    <property type="component" value="Unassembled WGS sequence"/>
</dbReference>
<dbReference type="SUPFAM" id="SSF81301">
    <property type="entry name" value="Nucleotidyltransferase"/>
    <property type="match status" value="1"/>
</dbReference>
<dbReference type="PANTHER" id="PTHR34822">
    <property type="entry name" value="GRPB DOMAIN PROTEIN (AFU_ORTHOLOGUE AFUA_1G01530)"/>
    <property type="match status" value="1"/>
</dbReference>
<organism evidence="1 2">
    <name type="scientific">Rhizocola hellebori</name>
    <dbReference type="NCBI Taxonomy" id="1392758"/>
    <lineage>
        <taxon>Bacteria</taxon>
        <taxon>Bacillati</taxon>
        <taxon>Actinomycetota</taxon>
        <taxon>Actinomycetes</taxon>
        <taxon>Micromonosporales</taxon>
        <taxon>Micromonosporaceae</taxon>
        <taxon>Rhizocola</taxon>
    </lineage>
</organism>
<proteinExistence type="predicted"/>
<dbReference type="InterPro" id="IPR043519">
    <property type="entry name" value="NT_sf"/>
</dbReference>
<name>A0A8J3VG24_9ACTN</name>
<dbReference type="Gene3D" id="3.30.460.10">
    <property type="entry name" value="Beta Polymerase, domain 2"/>
    <property type="match status" value="1"/>
</dbReference>
<dbReference type="EMBL" id="BONY01000014">
    <property type="protein sequence ID" value="GIH04677.1"/>
    <property type="molecule type" value="Genomic_DNA"/>
</dbReference>
<evidence type="ECO:0008006" key="3">
    <source>
        <dbReference type="Google" id="ProtNLM"/>
    </source>
</evidence>